<feature type="compositionally biased region" description="Basic and acidic residues" evidence="1">
    <location>
        <begin position="38"/>
        <end position="58"/>
    </location>
</feature>
<feature type="compositionally biased region" description="Basic residues" evidence="1">
    <location>
        <begin position="59"/>
        <end position="68"/>
    </location>
</feature>
<proteinExistence type="predicted"/>
<evidence type="ECO:0000313" key="3">
    <source>
        <dbReference type="Proteomes" id="UP001282474"/>
    </source>
</evidence>
<dbReference type="EMBL" id="JARAWJ010000045">
    <property type="protein sequence ID" value="MDX3043034.1"/>
    <property type="molecule type" value="Genomic_DNA"/>
</dbReference>
<evidence type="ECO:0000256" key="1">
    <source>
        <dbReference type="SAM" id="MobiDB-lite"/>
    </source>
</evidence>
<comment type="caution">
    <text evidence="2">The sequence shown here is derived from an EMBL/GenBank/DDBJ whole genome shotgun (WGS) entry which is preliminary data.</text>
</comment>
<dbReference type="RefSeq" id="WP_319687064.1">
    <property type="nucleotide sequence ID" value="NZ_JARAWI010000023.1"/>
</dbReference>
<name>A0ABU4N1S6_9ACTN</name>
<keyword evidence="3" id="KW-1185">Reference proteome</keyword>
<organism evidence="2 3">
    <name type="scientific">Streptomyces caniscabiei</name>
    <dbReference type="NCBI Taxonomy" id="2746961"/>
    <lineage>
        <taxon>Bacteria</taxon>
        <taxon>Bacillati</taxon>
        <taxon>Actinomycetota</taxon>
        <taxon>Actinomycetes</taxon>
        <taxon>Kitasatosporales</taxon>
        <taxon>Streptomycetaceae</taxon>
        <taxon>Streptomyces</taxon>
    </lineage>
</organism>
<gene>
    <name evidence="2" type="ORF">PV383_38525</name>
</gene>
<reference evidence="2 3" key="1">
    <citation type="journal article" date="2023" name="Microb. Genom.">
        <title>Mesoterricola silvestris gen. nov., sp. nov., Mesoterricola sediminis sp. nov., Geothrix oryzae sp. nov., Geothrix edaphica sp. nov., Geothrix rubra sp. nov., and Geothrix limicola sp. nov., six novel members of Acidobacteriota isolated from soils.</title>
        <authorList>
            <person name="Weisberg A.J."/>
            <person name="Pearce E."/>
            <person name="Kramer C.G."/>
            <person name="Chang J.H."/>
            <person name="Clarke C.R."/>
        </authorList>
    </citation>
    <scope>NUCLEOTIDE SEQUENCE [LARGE SCALE GENOMIC DNA]</scope>
    <source>
        <strain evidence="2 3">NE20-4-1</strain>
    </source>
</reference>
<accession>A0ABU4N1S6</accession>
<dbReference type="Proteomes" id="UP001282474">
    <property type="component" value="Unassembled WGS sequence"/>
</dbReference>
<sequence length="68" mass="7739">MSRQQSIQELPVTLGLPLEDPVPPADCGVCAALVVQRSEARARDDRSRASDLNIEIRNHHQPRQKRRR</sequence>
<protein>
    <submittedName>
        <fullName evidence="2">Uncharacterized protein</fullName>
    </submittedName>
</protein>
<feature type="region of interest" description="Disordered" evidence="1">
    <location>
        <begin position="38"/>
        <end position="68"/>
    </location>
</feature>
<evidence type="ECO:0000313" key="2">
    <source>
        <dbReference type="EMBL" id="MDX3043034.1"/>
    </source>
</evidence>